<keyword evidence="3" id="KW-1185">Reference proteome</keyword>
<dbReference type="AlphaFoldDB" id="N1Q2V5"/>
<keyword evidence="1" id="KW-1133">Transmembrane helix</keyword>
<accession>N1Q2V5</accession>
<protein>
    <submittedName>
        <fullName evidence="2">Uncharacterized protein</fullName>
    </submittedName>
</protein>
<keyword evidence="1" id="KW-0472">Membrane</keyword>
<evidence type="ECO:0000256" key="1">
    <source>
        <dbReference type="SAM" id="Phobius"/>
    </source>
</evidence>
<sequence length="106" mass="11181">MAQGGIIAAAIFVRLVLLMVSALIAFTIRRYIHRPAYPRCGYQSLAGDAASSRYPLSGVTHQQFEKGVEANLATANSVINAPVTHAVLLDSPHSCDGVNASFNAPA</sequence>
<dbReference type="EMBL" id="KB446535">
    <property type="protein sequence ID" value="EME50081.1"/>
    <property type="molecule type" value="Genomic_DNA"/>
</dbReference>
<gene>
    <name evidence="2" type="ORF">DOTSEDRAFT_20469</name>
</gene>
<evidence type="ECO:0000313" key="2">
    <source>
        <dbReference type="EMBL" id="EME50081.1"/>
    </source>
</evidence>
<dbReference type="HOGENOM" id="CLU_2223197_0_0_1"/>
<reference evidence="3" key="1">
    <citation type="journal article" date="2012" name="PLoS Genet.">
        <title>The genomes of the fungal plant pathogens Cladosporium fulvum and Dothistroma septosporum reveal adaptation to different hosts and lifestyles but also signatures of common ancestry.</title>
        <authorList>
            <person name="de Wit P.J.G.M."/>
            <person name="van der Burgt A."/>
            <person name="Oekmen B."/>
            <person name="Stergiopoulos I."/>
            <person name="Abd-Elsalam K.A."/>
            <person name="Aerts A.L."/>
            <person name="Bahkali A.H."/>
            <person name="Beenen H.G."/>
            <person name="Chettri P."/>
            <person name="Cox M.P."/>
            <person name="Datema E."/>
            <person name="de Vries R.P."/>
            <person name="Dhillon B."/>
            <person name="Ganley A.R."/>
            <person name="Griffiths S.A."/>
            <person name="Guo Y."/>
            <person name="Hamelin R.C."/>
            <person name="Henrissat B."/>
            <person name="Kabir M.S."/>
            <person name="Jashni M.K."/>
            <person name="Kema G."/>
            <person name="Klaubauf S."/>
            <person name="Lapidus A."/>
            <person name="Levasseur A."/>
            <person name="Lindquist E."/>
            <person name="Mehrabi R."/>
            <person name="Ohm R.A."/>
            <person name="Owen T.J."/>
            <person name="Salamov A."/>
            <person name="Schwelm A."/>
            <person name="Schijlen E."/>
            <person name="Sun H."/>
            <person name="van den Burg H.A."/>
            <person name="van Ham R.C.H.J."/>
            <person name="Zhang S."/>
            <person name="Goodwin S.B."/>
            <person name="Grigoriev I.V."/>
            <person name="Collemare J."/>
            <person name="Bradshaw R.E."/>
        </authorList>
    </citation>
    <scope>NUCLEOTIDE SEQUENCE [LARGE SCALE GENOMIC DNA]</scope>
    <source>
        <strain evidence="3">NZE10 / CBS 128990</strain>
    </source>
</reference>
<dbReference type="Proteomes" id="UP000016933">
    <property type="component" value="Unassembled WGS sequence"/>
</dbReference>
<proteinExistence type="predicted"/>
<organism evidence="2 3">
    <name type="scientific">Dothistroma septosporum (strain NZE10 / CBS 128990)</name>
    <name type="common">Red band needle blight fungus</name>
    <name type="synonym">Mycosphaerella pini</name>
    <dbReference type="NCBI Taxonomy" id="675120"/>
    <lineage>
        <taxon>Eukaryota</taxon>
        <taxon>Fungi</taxon>
        <taxon>Dikarya</taxon>
        <taxon>Ascomycota</taxon>
        <taxon>Pezizomycotina</taxon>
        <taxon>Dothideomycetes</taxon>
        <taxon>Dothideomycetidae</taxon>
        <taxon>Mycosphaerellales</taxon>
        <taxon>Mycosphaerellaceae</taxon>
        <taxon>Dothistroma</taxon>
    </lineage>
</organism>
<evidence type="ECO:0000313" key="3">
    <source>
        <dbReference type="Proteomes" id="UP000016933"/>
    </source>
</evidence>
<name>N1Q2V5_DOTSN</name>
<feature type="transmembrane region" description="Helical" evidence="1">
    <location>
        <begin position="6"/>
        <end position="28"/>
    </location>
</feature>
<reference evidence="2 3" key="2">
    <citation type="journal article" date="2012" name="PLoS Pathog.">
        <title>Diverse lifestyles and strategies of plant pathogenesis encoded in the genomes of eighteen Dothideomycetes fungi.</title>
        <authorList>
            <person name="Ohm R.A."/>
            <person name="Feau N."/>
            <person name="Henrissat B."/>
            <person name="Schoch C.L."/>
            <person name="Horwitz B.A."/>
            <person name="Barry K.W."/>
            <person name="Condon B.J."/>
            <person name="Copeland A.C."/>
            <person name="Dhillon B."/>
            <person name="Glaser F."/>
            <person name="Hesse C.N."/>
            <person name="Kosti I."/>
            <person name="LaButti K."/>
            <person name="Lindquist E.A."/>
            <person name="Lucas S."/>
            <person name="Salamov A.A."/>
            <person name="Bradshaw R.E."/>
            <person name="Ciuffetti L."/>
            <person name="Hamelin R.C."/>
            <person name="Kema G.H.J."/>
            <person name="Lawrence C."/>
            <person name="Scott J.A."/>
            <person name="Spatafora J.W."/>
            <person name="Turgeon B.G."/>
            <person name="de Wit P.J.G.M."/>
            <person name="Zhong S."/>
            <person name="Goodwin S.B."/>
            <person name="Grigoriev I.V."/>
        </authorList>
    </citation>
    <scope>NUCLEOTIDE SEQUENCE [LARGE SCALE GENOMIC DNA]</scope>
    <source>
        <strain evidence="3">NZE10 / CBS 128990</strain>
    </source>
</reference>
<keyword evidence="1" id="KW-0812">Transmembrane</keyword>